<keyword evidence="3" id="KW-0479">Metal-binding</keyword>
<reference evidence="4 5" key="1">
    <citation type="submission" date="2015-03" db="EMBL/GenBank/DDBJ databases">
        <title>Complete genome sequence of Lactobacillus acetotolerans NBRC 13120.</title>
        <authorList>
            <person name="Toh H."/>
            <person name="Morita H."/>
            <person name="Fujita N."/>
        </authorList>
    </citation>
    <scope>NUCLEOTIDE SEQUENCE [LARGE SCALE GENOMIC DNA]</scope>
    <source>
        <strain evidence="4 5">NBRC 13120</strain>
    </source>
</reference>
<evidence type="ECO:0000256" key="1">
    <source>
        <dbReference type="ARBA" id="ARBA00022676"/>
    </source>
</evidence>
<dbReference type="PANTHER" id="PTHR13778:SF47">
    <property type="entry name" value="LIPOPOLYSACCHARIDE 1,3-GALACTOSYLTRANSFERASE"/>
    <property type="match status" value="1"/>
</dbReference>
<dbReference type="Proteomes" id="UP000035709">
    <property type="component" value="Chromosome"/>
</dbReference>
<dbReference type="InterPro" id="IPR029044">
    <property type="entry name" value="Nucleotide-diphossugar_trans"/>
</dbReference>
<organism evidence="4 5">
    <name type="scientific">Lactobacillus acetotolerans</name>
    <dbReference type="NCBI Taxonomy" id="1600"/>
    <lineage>
        <taxon>Bacteria</taxon>
        <taxon>Bacillati</taxon>
        <taxon>Bacillota</taxon>
        <taxon>Bacilli</taxon>
        <taxon>Lactobacillales</taxon>
        <taxon>Lactobacillaceae</taxon>
        <taxon>Lactobacillus</taxon>
    </lineage>
</organism>
<keyword evidence="2" id="KW-0808">Transferase</keyword>
<dbReference type="PATRIC" id="fig|1600.4.peg.782"/>
<evidence type="ECO:0000256" key="2">
    <source>
        <dbReference type="ARBA" id="ARBA00022679"/>
    </source>
</evidence>
<dbReference type="OrthoDB" id="5672604at2"/>
<dbReference type="InterPro" id="IPR050748">
    <property type="entry name" value="Glycosyltrans_8_dom-fam"/>
</dbReference>
<gene>
    <name evidence="4" type="ORF">LBAT_0764</name>
</gene>
<dbReference type="CDD" id="cd04194">
    <property type="entry name" value="GT8_A4GalT_like"/>
    <property type="match status" value="1"/>
</dbReference>
<evidence type="ECO:0000313" key="5">
    <source>
        <dbReference type="Proteomes" id="UP000035709"/>
    </source>
</evidence>
<dbReference type="SUPFAM" id="SSF53448">
    <property type="entry name" value="Nucleotide-diphospho-sugar transferases"/>
    <property type="match status" value="1"/>
</dbReference>
<dbReference type="Gene3D" id="3.90.550.10">
    <property type="entry name" value="Spore Coat Polysaccharide Biosynthesis Protein SpsA, Chain A"/>
    <property type="match status" value="1"/>
</dbReference>
<dbReference type="STRING" id="1600.LBAT_0764"/>
<dbReference type="PANTHER" id="PTHR13778">
    <property type="entry name" value="GLYCOSYLTRANSFERASE 8 DOMAIN-CONTAINING PROTEIN"/>
    <property type="match status" value="1"/>
</dbReference>
<accession>A0A0D6A2W9</accession>
<protein>
    <submittedName>
        <fullName evidence="4">Lipopolysaccharide biosynthesis protein</fullName>
    </submittedName>
</protein>
<dbReference type="GO" id="GO:0046872">
    <property type="term" value="F:metal ion binding"/>
    <property type="evidence" value="ECO:0007669"/>
    <property type="project" value="UniProtKB-KW"/>
</dbReference>
<name>A0A0D6A2W9_9LACO</name>
<dbReference type="Pfam" id="PF01501">
    <property type="entry name" value="Glyco_transf_8"/>
    <property type="match status" value="1"/>
</dbReference>
<keyword evidence="5" id="KW-1185">Reference proteome</keyword>
<dbReference type="GO" id="GO:0016757">
    <property type="term" value="F:glycosyltransferase activity"/>
    <property type="evidence" value="ECO:0007669"/>
    <property type="project" value="UniProtKB-KW"/>
</dbReference>
<evidence type="ECO:0000256" key="3">
    <source>
        <dbReference type="ARBA" id="ARBA00022723"/>
    </source>
</evidence>
<proteinExistence type="predicted"/>
<keyword evidence="1" id="KW-0328">Glycosyltransferase</keyword>
<evidence type="ECO:0000313" key="4">
    <source>
        <dbReference type="EMBL" id="BAQ57153.1"/>
    </source>
</evidence>
<dbReference type="AlphaFoldDB" id="A0A0D6A2W9"/>
<dbReference type="KEGG" id="lae:LBAT_0764"/>
<dbReference type="EMBL" id="AP014808">
    <property type="protein sequence ID" value="BAQ57153.1"/>
    <property type="molecule type" value="Genomic_DNA"/>
</dbReference>
<sequence>MDKHKEKAIEILVTINQNYIKPLEVMLYSMRLNNPQSQFRIWVIYEDISDAALNNLKRFTDKIGFALKSLAMNQDSQFPQSLINLHDYPKEIYFRLLCGNILPASLHKIIYLDPDILIINSITQLWDLDLKGNMFAASVHEGLTDIMSSINNIRLGTKYGYFNSGIMVMDLDKMRKMVKLRDISAVINKHHDALILPDQDILNYLYGKYILKIPETRWNYDARAYSIYLVKSSGKYNLEWVMKNTSILHFCGKPKPWQDKNNTRFKALYLNYQQIVNKLIASQ</sequence>
<dbReference type="RefSeq" id="WP_060459398.1">
    <property type="nucleotide sequence ID" value="NZ_AP014808.1"/>
</dbReference>
<dbReference type="InterPro" id="IPR002495">
    <property type="entry name" value="Glyco_trans_8"/>
</dbReference>